<evidence type="ECO:0000259" key="1">
    <source>
        <dbReference type="Pfam" id="PF14534"/>
    </source>
</evidence>
<accession>A0ABY4SRP3</accession>
<protein>
    <submittedName>
        <fullName evidence="2">Nuclear transport factor 2 family protein</fullName>
    </submittedName>
</protein>
<dbReference type="Pfam" id="PF14534">
    <property type="entry name" value="DUF4440"/>
    <property type="match status" value="1"/>
</dbReference>
<gene>
    <name evidence="2" type="ORF">M8231_07990</name>
</gene>
<reference evidence="2" key="1">
    <citation type="submission" date="2022-05" db="EMBL/GenBank/DDBJ databases">
        <title>Brevundimonas albigilva TT17 genome sequence.</title>
        <authorList>
            <person name="Lee K."/>
            <person name="Son H."/>
        </authorList>
    </citation>
    <scope>NUCLEOTIDE SEQUENCE</scope>
    <source>
        <strain evidence="2">TT17</strain>
    </source>
</reference>
<proteinExistence type="predicted"/>
<sequence length="174" mass="19110">MLLTSALAVLTLGQSATGPAALPDPAELTTIVAARDADLFAVMFDRCDPQALSDLVTEDLEFYHDRGGLTATRTAFVQDYRQACEAATGPQAYHSRRELVPGTMRVYAIPGVGAVEEGRHRFYERQGDGPERLVGQARFSVLWRLEGDGRWRLARAFSIHHEALSPQVAEPEAK</sequence>
<keyword evidence="3" id="KW-1185">Reference proteome</keyword>
<organism evidence="2 3">
    <name type="scientific">Brevundimonas albigilva</name>
    <dbReference type="NCBI Taxonomy" id="1312364"/>
    <lineage>
        <taxon>Bacteria</taxon>
        <taxon>Pseudomonadati</taxon>
        <taxon>Pseudomonadota</taxon>
        <taxon>Alphaproteobacteria</taxon>
        <taxon>Caulobacterales</taxon>
        <taxon>Caulobacteraceae</taxon>
        <taxon>Brevundimonas</taxon>
    </lineage>
</organism>
<dbReference type="EMBL" id="CP097649">
    <property type="protein sequence ID" value="URI16888.1"/>
    <property type="molecule type" value="Genomic_DNA"/>
</dbReference>
<dbReference type="InterPro" id="IPR032710">
    <property type="entry name" value="NTF2-like_dom_sf"/>
</dbReference>
<dbReference type="RefSeq" id="WP_250202560.1">
    <property type="nucleotide sequence ID" value="NZ_CP097649.1"/>
</dbReference>
<evidence type="ECO:0000313" key="3">
    <source>
        <dbReference type="Proteomes" id="UP001055429"/>
    </source>
</evidence>
<dbReference type="Gene3D" id="3.10.450.50">
    <property type="match status" value="1"/>
</dbReference>
<dbReference type="SUPFAM" id="SSF54427">
    <property type="entry name" value="NTF2-like"/>
    <property type="match status" value="1"/>
</dbReference>
<dbReference type="Proteomes" id="UP001055429">
    <property type="component" value="Chromosome"/>
</dbReference>
<name>A0ABY4SRP3_9CAUL</name>
<feature type="domain" description="DUF4440" evidence="1">
    <location>
        <begin position="44"/>
        <end position="153"/>
    </location>
</feature>
<dbReference type="InterPro" id="IPR027843">
    <property type="entry name" value="DUF4440"/>
</dbReference>
<evidence type="ECO:0000313" key="2">
    <source>
        <dbReference type="EMBL" id="URI16888.1"/>
    </source>
</evidence>